<comment type="similarity">
    <text evidence="2">Belongs to the importin beta family.</text>
</comment>
<dbReference type="GO" id="GO:0006606">
    <property type="term" value="P:protein import into nucleus"/>
    <property type="evidence" value="ECO:0007669"/>
    <property type="project" value="TreeGrafter"/>
</dbReference>
<feature type="domain" description="Importin N-terminal" evidence="6">
    <location>
        <begin position="13"/>
        <end position="60"/>
    </location>
</feature>
<evidence type="ECO:0000256" key="3">
    <source>
        <dbReference type="ARBA" id="ARBA00022448"/>
    </source>
</evidence>
<dbReference type="InterPro" id="IPR013598">
    <property type="entry name" value="Exportin-1/Importin-b-like"/>
</dbReference>
<accession>A0A8H3A0Y9</accession>
<dbReference type="GO" id="GO:0005737">
    <property type="term" value="C:cytoplasm"/>
    <property type="evidence" value="ECO:0007669"/>
    <property type="project" value="TreeGrafter"/>
</dbReference>
<evidence type="ECO:0000256" key="5">
    <source>
        <dbReference type="ARBA" id="ARBA00023242"/>
    </source>
</evidence>
<feature type="domain" description="Exportin-1/Importin-beta-like" evidence="7">
    <location>
        <begin position="73"/>
        <end position="213"/>
    </location>
</feature>
<organism evidence="8 9">
    <name type="scientific">Rhizoctonia solani</name>
    <dbReference type="NCBI Taxonomy" id="456999"/>
    <lineage>
        <taxon>Eukaryota</taxon>
        <taxon>Fungi</taxon>
        <taxon>Dikarya</taxon>
        <taxon>Basidiomycota</taxon>
        <taxon>Agaricomycotina</taxon>
        <taxon>Agaricomycetes</taxon>
        <taxon>Cantharellales</taxon>
        <taxon>Ceratobasidiaceae</taxon>
        <taxon>Rhizoctonia</taxon>
    </lineage>
</organism>
<dbReference type="InterPro" id="IPR040520">
    <property type="entry name" value="Importin_rep_3"/>
</dbReference>
<dbReference type="Gene3D" id="1.25.10.10">
    <property type="entry name" value="Leucine-rich Repeat Variant"/>
    <property type="match status" value="1"/>
</dbReference>
<dbReference type="PANTHER" id="PTHR12363:SF33">
    <property type="entry name" value="IMPORTIN-13"/>
    <property type="match status" value="1"/>
</dbReference>
<evidence type="ECO:0000259" key="7">
    <source>
        <dbReference type="Pfam" id="PF08389"/>
    </source>
</evidence>
<reference evidence="8" key="1">
    <citation type="submission" date="2021-01" db="EMBL/GenBank/DDBJ databases">
        <authorList>
            <person name="Kaushik A."/>
        </authorList>
    </citation>
    <scope>NUCLEOTIDE SEQUENCE</scope>
    <source>
        <strain evidence="8">AG1-1A</strain>
    </source>
</reference>
<evidence type="ECO:0000313" key="8">
    <source>
        <dbReference type="EMBL" id="CAE6351733.1"/>
    </source>
</evidence>
<dbReference type="Proteomes" id="UP000663840">
    <property type="component" value="Unassembled WGS sequence"/>
</dbReference>
<keyword evidence="4" id="KW-0677">Repeat</keyword>
<dbReference type="GO" id="GO:0031267">
    <property type="term" value="F:small GTPase binding"/>
    <property type="evidence" value="ECO:0007669"/>
    <property type="project" value="InterPro"/>
</dbReference>
<dbReference type="InterPro" id="IPR051345">
    <property type="entry name" value="Importin_beta-like_NTR"/>
</dbReference>
<dbReference type="CDD" id="cd12148">
    <property type="entry name" value="fungal_TF_MHR"/>
    <property type="match status" value="1"/>
</dbReference>
<dbReference type="PANTHER" id="PTHR12363">
    <property type="entry name" value="TRANSPORTIN 3 AND IMPORTIN 13"/>
    <property type="match status" value="1"/>
</dbReference>
<dbReference type="Pfam" id="PF18806">
    <property type="entry name" value="Importin_rep_3"/>
    <property type="match status" value="1"/>
</dbReference>
<dbReference type="InterPro" id="IPR001494">
    <property type="entry name" value="Importin-beta_N"/>
</dbReference>
<sequence>MSASPFQVSLSPQDIAQAQADPNVQFFGALTIQVKIARDWDAFPQEHAITLRDTLLELTGRAATRNLPPVITRKLFVSVCSLALRLAPTDREHPESRWPNWILGTAQTLSANGASPGVVLEFLTIVAEEVGRSDLVAEKKSQMDLILRDAAPAVVQAASSSFGAHGRTALKCLEAWISWGIPADNITPLIPLLIDLLSPNSDEDNFVAASDVLQEILTKSSLSEGGAGLRTLTLPLLEWVSRVAIEIMNQAVASEDSGAVSHSVCKLITALGEHSTQYLAAHLNETNVQKFMEVALGYTGFPGWYGVDEEESEMVLPFWYLLEEALLDADYVGDQNGELWGVAKAIYLQLVRILQRKVTWPAEPGWPKDQREKFSNYRRDVGDALINAYYVLRDEMLRELVDPLVERLVNEPVDWESVEATLHNIKAIQEALPVDPNPSLATLFGPRVLGRLPRAGTHRVRRTALATVGAYATWFTTGARTRASTPAGDDSDRVGPQTAAANGANLAVPSTNAGEGASLLLDAVGYVVAALEEPAVCGDAARALKELCDANRVRLAPHIQSFGELHQRLPRIPANEKGKVLQSIASVIQALPPAQAIDPILVIFSFLFAVASERHKHGKFIPPEAIRDATIAHLGALTACSKGLTRSTDIFAFALEDPDTPEGQALLLSIEQARSDSRMTLLREEIVRLIGTIMARWCVDAEVSTAVSELIKSITALPSDATLLSLSPEPLLELVCTAARVQLTAVWLSLAALLVVQLDPPMWPRLNKESDVEVQRRTGIVAQATSGLVAAGLTMLNSGAAMETNPDVAQDFFGYLTKVGGHFPRVILEMSGDIADGLFRITATALTLQERYSLVNACNFMTMFLRKTRNDSALVAPADAQLRKQGAILMEALLLGIGGSAPRSTVPNLAELLSNLVSRVPNEARTWMGSVLMADNPSNAKIPAAAREKFMKAVLGTRSTKKTKEAANEYALVARGLEGSAFGYATRDHGSTGLNPLVSLAEYTVASQLADSRAPSPQPTSNTEELYDDPIKLGILPEDSVMGLFYSFHSTLNPVIALLDPTLHTPIYVRRRSRLLYTAILAAACRFFKPSHFKPVHDLAQLLLGRALSDGISSVEYIQALLIMTYWKEAEDKSTFRKLGLAIRMAFELNLHHARAEPLPVNELQARERLNEERTWFQLAVCDLATSLRRGKPRMIPEEHFPQGGLQWLRNHARFPCNADIVIVTSLEMMSHYNLFRSIRSVVTPLNRVQFEPFIRHVISGGEKFLDGWRFETVDPTISPISKSFLRFYHMRMRLALAELKLVLVYNPLPGATHILLLDCVSAALALLRHITTEFAPNGYLAYGQDIVPFATAYAGAWLFKNLPRFDEQLQNTTLEAFRSLSNACRLQPPTPGNAPLYYAKFFEHLSKHASLQINSVANPASASMPSASLDLTLDMSQMLPHVPLPEDMNHTCLQDYGDGGTKELGEQFELQRAVLSVNLNKAEWAWSLWG</sequence>
<comment type="caution">
    <text evidence="8">The sequence shown here is derived from an EMBL/GenBank/DDBJ whole genome shotgun (WGS) entry which is preliminary data.</text>
</comment>
<evidence type="ECO:0000259" key="6">
    <source>
        <dbReference type="Pfam" id="PF03810"/>
    </source>
</evidence>
<dbReference type="InterPro" id="IPR011989">
    <property type="entry name" value="ARM-like"/>
</dbReference>
<evidence type="ECO:0000256" key="2">
    <source>
        <dbReference type="ARBA" id="ARBA00007991"/>
    </source>
</evidence>
<dbReference type="Pfam" id="PF08389">
    <property type="entry name" value="Xpo1"/>
    <property type="match status" value="1"/>
</dbReference>
<dbReference type="InterPro" id="IPR016024">
    <property type="entry name" value="ARM-type_fold"/>
</dbReference>
<dbReference type="GO" id="GO:0005634">
    <property type="term" value="C:nucleus"/>
    <property type="evidence" value="ECO:0007669"/>
    <property type="project" value="UniProtKB-SubCell"/>
</dbReference>
<proteinExistence type="inferred from homology"/>
<protein>
    <submittedName>
        <fullName evidence="8">Uncharacterized protein</fullName>
    </submittedName>
</protein>
<gene>
    <name evidence="8" type="ORF">RDB_LOCUS8775</name>
</gene>
<keyword evidence="3" id="KW-0813">Transport</keyword>
<dbReference type="Pfam" id="PF03810">
    <property type="entry name" value="IBN_N"/>
    <property type="match status" value="1"/>
</dbReference>
<name>A0A8H3A0Y9_9AGAM</name>
<keyword evidence="5" id="KW-0539">Nucleus</keyword>
<evidence type="ECO:0000256" key="4">
    <source>
        <dbReference type="ARBA" id="ARBA00022737"/>
    </source>
</evidence>
<dbReference type="EMBL" id="CAJMWR010000161">
    <property type="protein sequence ID" value="CAE6351733.1"/>
    <property type="molecule type" value="Genomic_DNA"/>
</dbReference>
<comment type="subcellular location">
    <subcellularLocation>
        <location evidence="1">Nucleus</location>
    </subcellularLocation>
</comment>
<evidence type="ECO:0000313" key="9">
    <source>
        <dbReference type="Proteomes" id="UP000663840"/>
    </source>
</evidence>
<dbReference type="SUPFAM" id="SSF48371">
    <property type="entry name" value="ARM repeat"/>
    <property type="match status" value="1"/>
</dbReference>
<evidence type="ECO:0000256" key="1">
    <source>
        <dbReference type="ARBA" id="ARBA00004123"/>
    </source>
</evidence>